<dbReference type="InterPro" id="IPR019629">
    <property type="entry name" value="Uncharacterised_HI1736/YgjV"/>
</dbReference>
<keyword evidence="1" id="KW-0812">Transmembrane</keyword>
<keyword evidence="1" id="KW-0472">Membrane</keyword>
<dbReference type="Proteomes" id="UP001139365">
    <property type="component" value="Unassembled WGS sequence"/>
</dbReference>
<organism evidence="2 3">
    <name type="scientific">Candidatus Colimorpha enterica</name>
    <dbReference type="NCBI Taxonomy" id="3083063"/>
    <lineage>
        <taxon>Bacteria</taxon>
        <taxon>Pseudomonadati</taxon>
        <taxon>Bacteroidota</taxon>
        <taxon>Bacteroidia</taxon>
        <taxon>Bacteroidales</taxon>
        <taxon>Candidatus Colimorpha</taxon>
    </lineage>
</organism>
<accession>A0AAE3FH57</accession>
<protein>
    <submittedName>
        <fullName evidence="2">YgjV family protein</fullName>
    </submittedName>
</protein>
<dbReference type="Pfam" id="PF10688">
    <property type="entry name" value="Imp-YgjV"/>
    <property type="match status" value="1"/>
</dbReference>
<gene>
    <name evidence="2" type="ORF">MR241_08615</name>
</gene>
<name>A0AAE3FH57_9BACT</name>
<evidence type="ECO:0000313" key="3">
    <source>
        <dbReference type="Proteomes" id="UP001139365"/>
    </source>
</evidence>
<evidence type="ECO:0000256" key="1">
    <source>
        <dbReference type="SAM" id="Phobius"/>
    </source>
</evidence>
<feature type="transmembrane region" description="Helical" evidence="1">
    <location>
        <begin position="98"/>
        <end position="114"/>
    </location>
</feature>
<dbReference type="EMBL" id="JALEMU010000137">
    <property type="protein sequence ID" value="MCI5756336.1"/>
    <property type="molecule type" value="Genomic_DNA"/>
</dbReference>
<feature type="transmembrane region" description="Helical" evidence="1">
    <location>
        <begin position="72"/>
        <end position="92"/>
    </location>
</feature>
<feature type="transmembrane region" description="Helical" evidence="1">
    <location>
        <begin position="144"/>
        <end position="160"/>
    </location>
</feature>
<proteinExistence type="predicted"/>
<reference evidence="2 3" key="1">
    <citation type="submission" date="2022-03" db="EMBL/GenBank/DDBJ databases">
        <title>Metagenome-assembled genomes from swine fecal metagenomes.</title>
        <authorList>
            <person name="Holman D.B."/>
            <person name="Kommadath A."/>
        </authorList>
    </citation>
    <scope>NUCLEOTIDE SEQUENCE [LARGE SCALE GENOMIC DNA]</scope>
    <source>
        <strain evidence="2">SUG147</strain>
    </source>
</reference>
<dbReference type="AlphaFoldDB" id="A0AAE3FH57"/>
<sequence>MKIAAQVVGLVGIICSLLSFQQKERKHVMLFQMTASALFCIQLFMVGAITGGCVDSISFVRTVVFSQNDKKWAASPVWLGVFIAAMIATGILTWQDGWSILPIIGSVLSTVALWMKKSGHIRIISLFVGPCWLVYNLIHGAYTGALNEVLAMISIVIGMVRHDIRRKPGAES</sequence>
<feature type="transmembrane region" description="Helical" evidence="1">
    <location>
        <begin position="35"/>
        <end position="60"/>
    </location>
</feature>
<comment type="caution">
    <text evidence="2">The sequence shown here is derived from an EMBL/GenBank/DDBJ whole genome shotgun (WGS) entry which is preliminary data.</text>
</comment>
<keyword evidence="1" id="KW-1133">Transmembrane helix</keyword>
<evidence type="ECO:0000313" key="2">
    <source>
        <dbReference type="EMBL" id="MCI5756336.1"/>
    </source>
</evidence>